<feature type="chain" id="PRO_5015774479" description="Lipoprotein" evidence="1">
    <location>
        <begin position="18"/>
        <end position="168"/>
    </location>
</feature>
<accession>A0A2U2AJP7</accession>
<dbReference type="Proteomes" id="UP000244948">
    <property type="component" value="Unassembled WGS sequence"/>
</dbReference>
<feature type="signal peptide" evidence="1">
    <location>
        <begin position="1"/>
        <end position="17"/>
    </location>
</feature>
<dbReference type="AlphaFoldDB" id="A0A2U2AJP7"/>
<proteinExistence type="predicted"/>
<evidence type="ECO:0000256" key="1">
    <source>
        <dbReference type="SAM" id="SignalP"/>
    </source>
</evidence>
<sequence length="168" mass="19547">MKRLLLLPVLMFGLSFACDQPYEEVRNYKIGCPLEEHSKLRLESNDRGVKRYRLYSSDDFYIMQDVDVVNGNIVSVRLTSSFNSSLDKNDFLKKISDRWGLNLKDLTFEISGISGKLKPSKSDIVKEIDIFLLLKDEETIEFVELMYRSQAWFDYMEFGNNKDGTDSI</sequence>
<evidence type="ECO:0000313" key="3">
    <source>
        <dbReference type="Proteomes" id="UP000244948"/>
    </source>
</evidence>
<keyword evidence="3" id="KW-1185">Reference proteome</keyword>
<dbReference type="RefSeq" id="WP_109236269.1">
    <property type="nucleotide sequence ID" value="NZ_BMXZ01000002.1"/>
</dbReference>
<comment type="caution">
    <text evidence="2">The sequence shown here is derived from an EMBL/GenBank/DDBJ whole genome shotgun (WGS) entry which is preliminary data.</text>
</comment>
<gene>
    <name evidence="2" type="ORF">DC082_06410</name>
</gene>
<dbReference type="PROSITE" id="PS51257">
    <property type="entry name" value="PROKAR_LIPOPROTEIN"/>
    <property type="match status" value="1"/>
</dbReference>
<protein>
    <recommendedName>
        <fullName evidence="4">Lipoprotein</fullName>
    </recommendedName>
</protein>
<organism evidence="2 3">
    <name type="scientific">Ignatzschineria indica</name>
    <dbReference type="NCBI Taxonomy" id="472583"/>
    <lineage>
        <taxon>Bacteria</taxon>
        <taxon>Pseudomonadati</taxon>
        <taxon>Pseudomonadota</taxon>
        <taxon>Gammaproteobacteria</taxon>
        <taxon>Cardiobacteriales</taxon>
        <taxon>Ignatzschineriaceae</taxon>
        <taxon>Ignatzschineria</taxon>
    </lineage>
</organism>
<reference evidence="2 3" key="1">
    <citation type="journal article" date="2018" name="Genome Announc.">
        <title>Ignatzschineria cameli sp. nov., isolated from necrotic foot tissue of dromedaries (Camelus dromedarius) and associated maggots (Wohlfahrtia species) in Dubai.</title>
        <authorList>
            <person name="Tsang C.C."/>
            <person name="Tang J.Y."/>
            <person name="Fong J.Y."/>
            <person name="Kinne J."/>
            <person name="Lee H.H."/>
            <person name="Joseph M."/>
            <person name="Jose S."/>
            <person name="Schuster R.K."/>
            <person name="Tang Y."/>
            <person name="Sivakumar S."/>
            <person name="Chen J.H."/>
            <person name="Teng J.L."/>
            <person name="Lau S.K."/>
            <person name="Wernery U."/>
            <person name="Woo P.C."/>
        </authorList>
    </citation>
    <scope>NUCLEOTIDE SEQUENCE [LARGE SCALE GENOMIC DNA]</scope>
    <source>
        <strain evidence="2 3">KCTC 22643</strain>
    </source>
</reference>
<evidence type="ECO:0008006" key="4">
    <source>
        <dbReference type="Google" id="ProtNLM"/>
    </source>
</evidence>
<dbReference type="EMBL" id="QEWR01000003">
    <property type="protein sequence ID" value="PWD83054.1"/>
    <property type="molecule type" value="Genomic_DNA"/>
</dbReference>
<keyword evidence="1" id="KW-0732">Signal</keyword>
<evidence type="ECO:0000313" key="2">
    <source>
        <dbReference type="EMBL" id="PWD83054.1"/>
    </source>
</evidence>
<name>A0A2U2AJP7_9GAMM</name>